<evidence type="ECO:0000313" key="2">
    <source>
        <dbReference type="EMBL" id="NDJ16819.1"/>
    </source>
</evidence>
<proteinExistence type="inferred from homology"/>
<reference evidence="2" key="1">
    <citation type="submission" date="2019-12" db="EMBL/GenBank/DDBJ databases">
        <title>High-Quality draft genome sequences of three cyanobacteria isolated from the limestone walls of the Old Cathedral of Coimbra.</title>
        <authorList>
            <person name="Tiago I."/>
            <person name="Soares F."/>
            <person name="Portugal A."/>
        </authorList>
    </citation>
    <scope>NUCLEOTIDE SEQUENCE</scope>
    <source>
        <strain evidence="2">A</strain>
    </source>
</reference>
<dbReference type="Pfam" id="PF26132">
    <property type="entry name" value="UPF0367"/>
    <property type="match status" value="1"/>
</dbReference>
<dbReference type="AlphaFoldDB" id="A0A8J8CHM5"/>
<dbReference type="NCBIfam" id="NF010236">
    <property type="entry name" value="PRK13683.1"/>
    <property type="match status" value="1"/>
</dbReference>
<accession>A0A8J8CHM5</accession>
<keyword evidence="3" id="KW-1185">Reference proteome</keyword>
<organism evidence="2 3">
    <name type="scientific">Myxacorys almedinensis A</name>
    <dbReference type="NCBI Taxonomy" id="2690445"/>
    <lineage>
        <taxon>Bacteria</taxon>
        <taxon>Bacillati</taxon>
        <taxon>Cyanobacteriota</taxon>
        <taxon>Cyanophyceae</taxon>
        <taxon>Leptolyngbyales</taxon>
        <taxon>Leptolyngbyaceae</taxon>
        <taxon>Myxacorys</taxon>
        <taxon>Myxacorys almedinensis</taxon>
    </lineage>
</organism>
<protein>
    <recommendedName>
        <fullName evidence="1">UPF0367 protein GS601_05865</fullName>
    </recommendedName>
</protein>
<sequence>MFIIELTLKTNPIPLSVQRKSEEEAQTTYQAVVDAMKAGGNQLLELTCDRQSEKKLAIFADNLAAVQMYEKSSASSSGRTPGFFSMAES</sequence>
<dbReference type="RefSeq" id="WP_162422331.1">
    <property type="nucleotide sequence ID" value="NZ_WVIE01000005.1"/>
</dbReference>
<evidence type="ECO:0000256" key="1">
    <source>
        <dbReference type="HAMAP-Rule" id="MF_01360"/>
    </source>
</evidence>
<comment type="caution">
    <text evidence="2">The sequence shown here is derived from an EMBL/GenBank/DDBJ whole genome shotgun (WGS) entry which is preliminary data.</text>
</comment>
<dbReference type="Proteomes" id="UP000646053">
    <property type="component" value="Unassembled WGS sequence"/>
</dbReference>
<dbReference type="HAMAP" id="MF_01360">
    <property type="entry name" value="UPF0367"/>
    <property type="match status" value="1"/>
</dbReference>
<evidence type="ECO:0000313" key="3">
    <source>
        <dbReference type="Proteomes" id="UP000646053"/>
    </source>
</evidence>
<gene>
    <name evidence="2" type="ORF">GS601_05865</name>
</gene>
<name>A0A8J8CHM5_9CYAN</name>
<dbReference type="InterPro" id="IPR020885">
    <property type="entry name" value="UPF0367"/>
</dbReference>
<comment type="similarity">
    <text evidence="1">Belongs to the UPF0367 family.</text>
</comment>
<dbReference type="EMBL" id="WVIE01000005">
    <property type="protein sequence ID" value="NDJ16819.1"/>
    <property type="molecule type" value="Genomic_DNA"/>
</dbReference>